<evidence type="ECO:0000313" key="2">
    <source>
        <dbReference type="EMBL" id="KJL24099.1"/>
    </source>
</evidence>
<keyword evidence="1" id="KW-1133">Transmembrane helix</keyword>
<name>A0A0F0KUD0_9MICO</name>
<accession>A0A0F0KUD0</accession>
<proteinExistence type="predicted"/>
<dbReference type="Proteomes" id="UP000033572">
    <property type="component" value="Unassembled WGS sequence"/>
</dbReference>
<dbReference type="AlphaFoldDB" id="A0A0F0KUD0"/>
<feature type="transmembrane region" description="Helical" evidence="1">
    <location>
        <begin position="44"/>
        <end position="65"/>
    </location>
</feature>
<keyword evidence="1" id="KW-0472">Membrane</keyword>
<sequence length="66" mass="7354">MVLGILLVIFHKSYWRFLRRASYRLFSEAFAEALLNPGESPKMILLVGIAITVMGLIQIAFGSGLI</sequence>
<evidence type="ECO:0000313" key="3">
    <source>
        <dbReference type="Proteomes" id="UP000033572"/>
    </source>
</evidence>
<organism evidence="2 3">
    <name type="scientific">Microbacterium foliorum</name>
    <dbReference type="NCBI Taxonomy" id="104336"/>
    <lineage>
        <taxon>Bacteria</taxon>
        <taxon>Bacillati</taxon>
        <taxon>Actinomycetota</taxon>
        <taxon>Actinomycetes</taxon>
        <taxon>Micrococcales</taxon>
        <taxon>Microbacteriaceae</taxon>
        <taxon>Microbacterium</taxon>
    </lineage>
</organism>
<gene>
    <name evidence="2" type="ORF">RN50_00857</name>
</gene>
<keyword evidence="3" id="KW-1185">Reference proteome</keyword>
<reference evidence="2 3" key="1">
    <citation type="submission" date="2015-02" db="EMBL/GenBank/DDBJ databases">
        <title>Draft genome sequences of ten Microbacterium spp. with emphasis on heavy metal contaminated environments.</title>
        <authorList>
            <person name="Corretto E."/>
        </authorList>
    </citation>
    <scope>NUCLEOTIDE SEQUENCE [LARGE SCALE GENOMIC DNA]</scope>
    <source>
        <strain evidence="2 3">DSM 12966</strain>
    </source>
</reference>
<comment type="caution">
    <text evidence="2">The sequence shown here is derived from an EMBL/GenBank/DDBJ whole genome shotgun (WGS) entry which is preliminary data.</text>
</comment>
<protein>
    <submittedName>
        <fullName evidence="2">Uncharacterized protein</fullName>
    </submittedName>
</protein>
<keyword evidence="1" id="KW-0812">Transmembrane</keyword>
<dbReference type="PATRIC" id="fig|104336.4.peg.880"/>
<dbReference type="EMBL" id="JYIU01000034">
    <property type="protein sequence ID" value="KJL24099.1"/>
    <property type="molecule type" value="Genomic_DNA"/>
</dbReference>
<evidence type="ECO:0000256" key="1">
    <source>
        <dbReference type="SAM" id="Phobius"/>
    </source>
</evidence>